<keyword evidence="1" id="KW-0472">Membrane</keyword>
<gene>
    <name evidence="2" type="ORF">FXF49_11270</name>
</gene>
<comment type="caution">
    <text evidence="2">The sequence shown here is derived from an EMBL/GenBank/DDBJ whole genome shotgun (WGS) entry which is preliminary data.</text>
</comment>
<evidence type="ECO:0000313" key="2">
    <source>
        <dbReference type="EMBL" id="TYB32490.1"/>
    </source>
</evidence>
<dbReference type="SUPFAM" id="SSF81296">
    <property type="entry name" value="E set domains"/>
    <property type="match status" value="1"/>
</dbReference>
<feature type="transmembrane region" description="Helical" evidence="1">
    <location>
        <begin position="75"/>
        <end position="93"/>
    </location>
</feature>
<dbReference type="Gene3D" id="2.60.40.10">
    <property type="entry name" value="Immunoglobulins"/>
    <property type="match status" value="1"/>
</dbReference>
<organism evidence="2 3">
    <name type="scientific">Flexistipes sinusarabici</name>
    <dbReference type="NCBI Taxonomy" id="2352"/>
    <lineage>
        <taxon>Bacteria</taxon>
        <taxon>Pseudomonadati</taxon>
        <taxon>Deferribacterota</taxon>
        <taxon>Deferribacteres</taxon>
        <taxon>Deferribacterales</taxon>
        <taxon>Flexistipitaceae</taxon>
        <taxon>Flexistipes</taxon>
    </lineage>
</organism>
<reference evidence="2 3" key="1">
    <citation type="submission" date="2019-08" db="EMBL/GenBank/DDBJ databases">
        <title>Genomic characterization of a novel candidate phylum (ARYD3) from a high temperature, high salinity tertiary oil reservoir in north central Oklahoma, USA.</title>
        <authorList>
            <person name="Youssef N.H."/>
            <person name="Yadav A."/>
            <person name="Elshahed M.S."/>
        </authorList>
    </citation>
    <scope>NUCLEOTIDE SEQUENCE [LARGE SCALE GENOMIC DNA]</scope>
    <source>
        <strain evidence="2">ARYD1</strain>
    </source>
</reference>
<sequence>MKELLISQFIDDELDLKEKKLFVKNVHKDKEFYEEAVSSLDFEMVIKNKVSEVETPRLNIPKATKTPSYKNITRFTQLLAASIIIIFAFSIFSNQPNTQRAEKFVNYRFVIYKPEAEKVEISGEFTNWEPLKLKEVNRTGYWEAEIKLKP</sequence>
<evidence type="ECO:0000313" key="3">
    <source>
        <dbReference type="Proteomes" id="UP000323337"/>
    </source>
</evidence>
<proteinExistence type="predicted"/>
<dbReference type="AlphaFoldDB" id="A0A5D0MM18"/>
<dbReference type="InterPro" id="IPR013783">
    <property type="entry name" value="Ig-like_fold"/>
</dbReference>
<evidence type="ECO:0000256" key="1">
    <source>
        <dbReference type="SAM" id="Phobius"/>
    </source>
</evidence>
<accession>A0A5D0MM18</accession>
<feature type="non-terminal residue" evidence="2">
    <location>
        <position position="150"/>
    </location>
</feature>
<protein>
    <recommendedName>
        <fullName evidence="4">AMP-activated protein kinase glycogen-binding domain-containing protein</fullName>
    </recommendedName>
</protein>
<dbReference type="EMBL" id="VSIV01000342">
    <property type="protein sequence ID" value="TYB32490.1"/>
    <property type="molecule type" value="Genomic_DNA"/>
</dbReference>
<name>A0A5D0MM18_FLESI</name>
<keyword evidence="1" id="KW-1133">Transmembrane helix</keyword>
<dbReference type="InterPro" id="IPR014756">
    <property type="entry name" value="Ig_E-set"/>
</dbReference>
<keyword evidence="1" id="KW-0812">Transmembrane</keyword>
<evidence type="ECO:0008006" key="4">
    <source>
        <dbReference type="Google" id="ProtNLM"/>
    </source>
</evidence>
<dbReference type="Proteomes" id="UP000323337">
    <property type="component" value="Unassembled WGS sequence"/>
</dbReference>